<dbReference type="Proteomes" id="UP000223968">
    <property type="component" value="Unassembled WGS sequence"/>
</dbReference>
<keyword evidence="9 12" id="KW-0408">Iron</keyword>
<dbReference type="STRING" id="1447875.A0A2B7WND7"/>
<evidence type="ECO:0000256" key="8">
    <source>
        <dbReference type="ARBA" id="ARBA00023002"/>
    </source>
</evidence>
<dbReference type="GO" id="GO:0020037">
    <property type="term" value="F:heme binding"/>
    <property type="evidence" value="ECO:0007669"/>
    <property type="project" value="InterPro"/>
</dbReference>
<proteinExistence type="inferred from homology"/>
<keyword evidence="5 14" id="KW-0812">Transmembrane</keyword>
<sequence>MALPKVQPESQSSLDGPSPPVIHIPPEVRRSDKVNEAYSQALDQYGPVIIVPRHGRDEYVVDHRYTRQVLTDTENFTFEKAIFDFLHLGFLAPFDNGMYVRNIDSLIENNVQPRMSAIIDRIFPAFQEYFDQLARELPNPADDKTPMEFPDAFSLLQKAIAHAMVVMTLGPAYSSSVAAGQFAAVAVAMAHMGGMHENTHEWVWFPSLWILLNGLWAIFVIIIPHFFISIVPMLWKTRHQHLTNGLAAHHGEYVPLFDVLLVKYYYEKTGFRALAGFTWSVILCVGMIFASIHQTAVASTWILAKLAEKQDEYLPAIREEWDTIAPSSEPLNVKKLCQLTLLDSFIREVFRTKGDTWGPIRQTTRPVRIGPYVIPTKSFCLVLVSRVHQHPDNYGSDGKAFDGFQWQRKGYAAVQSNTEFLPFGLGRWTCPGRQLAVHEIKIMLYLLFSKFDIRIKEGSFRVINTINTTSTPPEVTLLLRRRL</sequence>
<evidence type="ECO:0000256" key="13">
    <source>
        <dbReference type="SAM" id="MobiDB-lite"/>
    </source>
</evidence>
<dbReference type="GO" id="GO:0016020">
    <property type="term" value="C:membrane"/>
    <property type="evidence" value="ECO:0007669"/>
    <property type="project" value="UniProtKB-SubCell"/>
</dbReference>
<evidence type="ECO:0000256" key="7">
    <source>
        <dbReference type="ARBA" id="ARBA00022989"/>
    </source>
</evidence>
<feature type="transmembrane region" description="Helical" evidence="14">
    <location>
        <begin position="273"/>
        <end position="292"/>
    </location>
</feature>
<feature type="binding site" description="axial binding residue" evidence="12">
    <location>
        <position position="430"/>
    </location>
    <ligand>
        <name>heme</name>
        <dbReference type="ChEBI" id="CHEBI:30413"/>
    </ligand>
    <ligandPart>
        <name>Fe</name>
        <dbReference type="ChEBI" id="CHEBI:18248"/>
    </ligandPart>
</feature>
<evidence type="ECO:0000256" key="4">
    <source>
        <dbReference type="ARBA" id="ARBA00022617"/>
    </source>
</evidence>
<feature type="transmembrane region" description="Helical" evidence="14">
    <location>
        <begin position="208"/>
        <end position="235"/>
    </location>
</feature>
<keyword evidence="4 12" id="KW-0349">Heme</keyword>
<dbReference type="GO" id="GO:0016705">
    <property type="term" value="F:oxidoreductase activity, acting on paired donors, with incorporation or reduction of molecular oxygen"/>
    <property type="evidence" value="ECO:0007669"/>
    <property type="project" value="InterPro"/>
</dbReference>
<keyword evidence="6 12" id="KW-0479">Metal-binding</keyword>
<keyword evidence="10" id="KW-0503">Monooxygenase</keyword>
<accession>A0A2B7WND7</accession>
<dbReference type="InterPro" id="IPR036396">
    <property type="entry name" value="Cyt_P450_sf"/>
</dbReference>
<reference evidence="15 16" key="1">
    <citation type="submission" date="2017-10" db="EMBL/GenBank/DDBJ databases">
        <title>Comparative genomics in systemic dimorphic fungi from Ajellomycetaceae.</title>
        <authorList>
            <person name="Munoz J.F."/>
            <person name="Mcewen J.G."/>
            <person name="Clay O.K."/>
            <person name="Cuomo C.A."/>
        </authorList>
    </citation>
    <scope>NUCLEOTIDE SEQUENCE [LARGE SCALE GENOMIC DNA]</scope>
    <source>
        <strain evidence="15 16">UAMH5409</strain>
    </source>
</reference>
<dbReference type="PRINTS" id="PR00465">
    <property type="entry name" value="EP450IV"/>
</dbReference>
<dbReference type="InterPro" id="IPR002403">
    <property type="entry name" value="Cyt_P450_E_grp-IV"/>
</dbReference>
<dbReference type="GO" id="GO:0004497">
    <property type="term" value="F:monooxygenase activity"/>
    <property type="evidence" value="ECO:0007669"/>
    <property type="project" value="UniProtKB-KW"/>
</dbReference>
<evidence type="ECO:0000256" key="2">
    <source>
        <dbReference type="ARBA" id="ARBA00004370"/>
    </source>
</evidence>
<feature type="region of interest" description="Disordered" evidence="13">
    <location>
        <begin position="1"/>
        <end position="25"/>
    </location>
</feature>
<name>A0A2B7WND7_9EURO</name>
<dbReference type="InterPro" id="IPR001128">
    <property type="entry name" value="Cyt_P450"/>
</dbReference>
<comment type="similarity">
    <text evidence="3">Belongs to the cytochrome P450 family.</text>
</comment>
<comment type="caution">
    <text evidence="15">The sequence shown here is derived from an EMBL/GenBank/DDBJ whole genome shotgun (WGS) entry which is preliminary data.</text>
</comment>
<feature type="transmembrane region" description="Helical" evidence="14">
    <location>
        <begin position="163"/>
        <end position="188"/>
    </location>
</feature>
<evidence type="ECO:0000313" key="16">
    <source>
        <dbReference type="Proteomes" id="UP000223968"/>
    </source>
</evidence>
<evidence type="ECO:0008006" key="17">
    <source>
        <dbReference type="Google" id="ProtNLM"/>
    </source>
</evidence>
<evidence type="ECO:0000256" key="3">
    <source>
        <dbReference type="ARBA" id="ARBA00010617"/>
    </source>
</evidence>
<keyword evidence="8" id="KW-0560">Oxidoreductase</keyword>
<evidence type="ECO:0000256" key="1">
    <source>
        <dbReference type="ARBA" id="ARBA00001971"/>
    </source>
</evidence>
<keyword evidence="11 14" id="KW-0472">Membrane</keyword>
<dbReference type="Pfam" id="PF00067">
    <property type="entry name" value="p450"/>
    <property type="match status" value="1"/>
</dbReference>
<dbReference type="OrthoDB" id="1844152at2759"/>
<dbReference type="AlphaFoldDB" id="A0A2B7WND7"/>
<evidence type="ECO:0000256" key="9">
    <source>
        <dbReference type="ARBA" id="ARBA00023004"/>
    </source>
</evidence>
<dbReference type="SUPFAM" id="SSF48264">
    <property type="entry name" value="Cytochrome P450"/>
    <property type="match status" value="1"/>
</dbReference>
<evidence type="ECO:0000313" key="15">
    <source>
        <dbReference type="EMBL" id="PGG98011.1"/>
    </source>
</evidence>
<dbReference type="PANTHER" id="PTHR46206:SF5">
    <property type="entry name" value="P450, PUTATIVE (EUROFUNG)-RELATED"/>
    <property type="match status" value="1"/>
</dbReference>
<comment type="subcellular location">
    <subcellularLocation>
        <location evidence="2">Membrane</location>
    </subcellularLocation>
</comment>
<evidence type="ECO:0000256" key="12">
    <source>
        <dbReference type="PIRSR" id="PIRSR602403-1"/>
    </source>
</evidence>
<evidence type="ECO:0000256" key="10">
    <source>
        <dbReference type="ARBA" id="ARBA00023033"/>
    </source>
</evidence>
<evidence type="ECO:0000256" key="5">
    <source>
        <dbReference type="ARBA" id="ARBA00022692"/>
    </source>
</evidence>
<keyword evidence="16" id="KW-1185">Reference proteome</keyword>
<dbReference type="GO" id="GO:0005506">
    <property type="term" value="F:iron ion binding"/>
    <property type="evidence" value="ECO:0007669"/>
    <property type="project" value="InterPro"/>
</dbReference>
<dbReference type="Gene3D" id="1.10.630.10">
    <property type="entry name" value="Cytochrome P450"/>
    <property type="match status" value="1"/>
</dbReference>
<keyword evidence="7 14" id="KW-1133">Transmembrane helix</keyword>
<gene>
    <name evidence="15" type="ORF">AJ79_09002</name>
</gene>
<evidence type="ECO:0000256" key="14">
    <source>
        <dbReference type="SAM" id="Phobius"/>
    </source>
</evidence>
<dbReference type="EMBL" id="PDNB01000234">
    <property type="protein sequence ID" value="PGG98011.1"/>
    <property type="molecule type" value="Genomic_DNA"/>
</dbReference>
<organism evidence="15 16">
    <name type="scientific">Helicocarpus griseus UAMH5409</name>
    <dbReference type="NCBI Taxonomy" id="1447875"/>
    <lineage>
        <taxon>Eukaryota</taxon>
        <taxon>Fungi</taxon>
        <taxon>Dikarya</taxon>
        <taxon>Ascomycota</taxon>
        <taxon>Pezizomycotina</taxon>
        <taxon>Eurotiomycetes</taxon>
        <taxon>Eurotiomycetidae</taxon>
        <taxon>Onygenales</taxon>
        <taxon>Ajellomycetaceae</taxon>
        <taxon>Helicocarpus</taxon>
    </lineage>
</organism>
<protein>
    <recommendedName>
        <fullName evidence="17">Cytochrome P450</fullName>
    </recommendedName>
</protein>
<evidence type="ECO:0000256" key="11">
    <source>
        <dbReference type="ARBA" id="ARBA00023136"/>
    </source>
</evidence>
<dbReference type="PANTHER" id="PTHR46206">
    <property type="entry name" value="CYTOCHROME P450"/>
    <property type="match status" value="1"/>
</dbReference>
<comment type="cofactor">
    <cofactor evidence="1 12">
        <name>heme</name>
        <dbReference type="ChEBI" id="CHEBI:30413"/>
    </cofactor>
</comment>
<evidence type="ECO:0000256" key="6">
    <source>
        <dbReference type="ARBA" id="ARBA00022723"/>
    </source>
</evidence>